<name>A0ABQ9I9T0_9NEOP</name>
<reference evidence="2 3" key="1">
    <citation type="submission" date="2023-02" db="EMBL/GenBank/DDBJ databases">
        <title>LHISI_Scaffold_Assembly.</title>
        <authorList>
            <person name="Stuart O.P."/>
            <person name="Cleave R."/>
            <person name="Magrath M.J.L."/>
            <person name="Mikheyev A.S."/>
        </authorList>
    </citation>
    <scope>NUCLEOTIDE SEQUENCE [LARGE SCALE GENOMIC DNA]</scope>
    <source>
        <strain evidence="2">Daus_M_001</strain>
        <tissue evidence="2">Leg muscle</tissue>
    </source>
</reference>
<feature type="region of interest" description="Disordered" evidence="1">
    <location>
        <begin position="755"/>
        <end position="779"/>
    </location>
</feature>
<protein>
    <submittedName>
        <fullName evidence="2">Uncharacterized protein</fullName>
    </submittedName>
</protein>
<comment type="caution">
    <text evidence="2">The sequence shown here is derived from an EMBL/GenBank/DDBJ whole genome shotgun (WGS) entry which is preliminary data.</text>
</comment>
<evidence type="ECO:0000313" key="2">
    <source>
        <dbReference type="EMBL" id="KAJ8892658.1"/>
    </source>
</evidence>
<gene>
    <name evidence="2" type="ORF">PR048_005239</name>
</gene>
<keyword evidence="3" id="KW-1185">Reference proteome</keyword>
<organism evidence="2 3">
    <name type="scientific">Dryococelus australis</name>
    <dbReference type="NCBI Taxonomy" id="614101"/>
    <lineage>
        <taxon>Eukaryota</taxon>
        <taxon>Metazoa</taxon>
        <taxon>Ecdysozoa</taxon>
        <taxon>Arthropoda</taxon>
        <taxon>Hexapoda</taxon>
        <taxon>Insecta</taxon>
        <taxon>Pterygota</taxon>
        <taxon>Neoptera</taxon>
        <taxon>Polyneoptera</taxon>
        <taxon>Phasmatodea</taxon>
        <taxon>Verophasmatodea</taxon>
        <taxon>Anareolatae</taxon>
        <taxon>Phasmatidae</taxon>
        <taxon>Eurycanthinae</taxon>
        <taxon>Dryococelus</taxon>
    </lineage>
</organism>
<sequence length="804" mass="90607">MSEDIWATLKIEGKREIPEKTCRAVASSITITTCKNPGATPSDNEFVSTMWEASSLTSTRQFHQGHCDNSRVQQIPEEKMRKRRNEQIVRSINLRVESMCMLHFPVSLSRVNLNLRMFQSRHCFRRDVLPYMNIQQLAPSLKTLLSTKLSTLHGLSTTCSISKEHCFQRNFLLYLDFQQLVPSLRRLLSTRRSTLHELSTICSVSKIIAFDEMFYAARTFPARAEECKRPAYIYWLTSTSAIRPCWESNPFRLVGALLGERQVDRPLHHYGCVAFKISVYVSYEQKDLPTRRQKILDTELDCMDDGAASVNEAANARSLNETLCLNPACSAGPKGMPQPRAQKDGAVSLIACHQGEPGSIPVRVTGFSRVEIVLDDAVGQRVFSEISRFPRPFIPSPLNTLLDHPEGDHGWTRDKHVNRRDECVYDAGPLVPGTTPKGTIARTDISRKLVQPRGSRTFGQCKSGCGNTYWSSKRPPVLRRVALPGVMGKTPVSKGSPDQRNMLCTSCATVCTVSRLASSVENRCTSELCCSLPCSIVNVLLPDFIYYQRRNAMVEETGDPREDLVASGIASHDSRVKKSVSNPVRNRTWFTLWEDSALVAAQPRPQMYKRHDYRPLAVNLFSANCVSFHLLTLLDALLDELTVLEPAIIEADSHRTALKSTNTKQLMNKLRYKWRRTYGVERANKSSGSLVTAGSSKIIHGATINTAMCEENIIHLPRLGRGGLRLAGDTTRTPAYWLSHTEDKRGTPKIFKHTEAAVKRDEKEEGRRKNDLRQETTPTHDKATGLFFLSFRSHVSSYCKRRKR</sequence>
<evidence type="ECO:0000256" key="1">
    <source>
        <dbReference type="SAM" id="MobiDB-lite"/>
    </source>
</evidence>
<proteinExistence type="predicted"/>
<dbReference type="Proteomes" id="UP001159363">
    <property type="component" value="Chromosome 2"/>
</dbReference>
<evidence type="ECO:0000313" key="3">
    <source>
        <dbReference type="Proteomes" id="UP001159363"/>
    </source>
</evidence>
<accession>A0ABQ9I9T0</accession>
<dbReference type="EMBL" id="JARBHB010000002">
    <property type="protein sequence ID" value="KAJ8892658.1"/>
    <property type="molecule type" value="Genomic_DNA"/>
</dbReference>